<name>A0A401ILL6_APHSA</name>
<organism evidence="3 4">
    <name type="scientific">Aphanothece sacrum FPU1</name>
    <dbReference type="NCBI Taxonomy" id="1920663"/>
    <lineage>
        <taxon>Bacteria</taxon>
        <taxon>Bacillati</taxon>
        <taxon>Cyanobacteriota</taxon>
        <taxon>Cyanophyceae</taxon>
        <taxon>Oscillatoriophycideae</taxon>
        <taxon>Chroococcales</taxon>
        <taxon>Aphanothecaceae</taxon>
        <taxon>Aphanothece</taxon>
    </lineage>
</organism>
<protein>
    <submittedName>
        <fullName evidence="3">Uncharacterized protein</fullName>
    </submittedName>
</protein>
<dbReference type="AlphaFoldDB" id="A0A401ILL6"/>
<gene>
    <name evidence="3" type="ORF">AsFPU1_3562</name>
</gene>
<proteinExistence type="predicted"/>
<dbReference type="Proteomes" id="UP000287247">
    <property type="component" value="Unassembled WGS sequence"/>
</dbReference>
<dbReference type="OrthoDB" id="423383at2"/>
<evidence type="ECO:0000256" key="1">
    <source>
        <dbReference type="SAM" id="MobiDB-lite"/>
    </source>
</evidence>
<dbReference type="EMBL" id="BDQK01000016">
    <property type="protein sequence ID" value="GBF82135.1"/>
    <property type="molecule type" value="Genomic_DNA"/>
</dbReference>
<evidence type="ECO:0000313" key="3">
    <source>
        <dbReference type="EMBL" id="GBF82135.1"/>
    </source>
</evidence>
<keyword evidence="4" id="KW-1185">Reference proteome</keyword>
<keyword evidence="2" id="KW-0732">Signal</keyword>
<feature type="chain" id="PRO_5019505150" evidence="2">
    <location>
        <begin position="23"/>
        <end position="193"/>
    </location>
</feature>
<sequence length="193" mass="21274">MLNAKSTLLAGLAITLSWSAIAVTPAQAEPAQNEVLISQLRGHKLEDPIEVYRDEWLKFKFEDFAIGRIRGVTGDVAQIQIISPSSVRVGDRDVTVVSTSMPTFWPNLKPGDDAIMRVVDGKWVIVSDKRADLKAYQAFAMPVWVSRLDLKEVALIERTAINWSRPDVTIPPLPPNTAVLEPAPAPEPVPGLW</sequence>
<comment type="caution">
    <text evidence="3">The sequence shown here is derived from an EMBL/GenBank/DDBJ whole genome shotgun (WGS) entry which is preliminary data.</text>
</comment>
<feature type="signal peptide" evidence="2">
    <location>
        <begin position="1"/>
        <end position="22"/>
    </location>
</feature>
<dbReference type="RefSeq" id="WP_125061161.1">
    <property type="nucleotide sequence ID" value="NZ_BDQK01000016.1"/>
</dbReference>
<evidence type="ECO:0000256" key="2">
    <source>
        <dbReference type="SAM" id="SignalP"/>
    </source>
</evidence>
<evidence type="ECO:0000313" key="4">
    <source>
        <dbReference type="Proteomes" id="UP000287247"/>
    </source>
</evidence>
<accession>A0A401ILL6</accession>
<feature type="compositionally biased region" description="Pro residues" evidence="1">
    <location>
        <begin position="183"/>
        <end position="193"/>
    </location>
</feature>
<reference evidence="4" key="1">
    <citation type="submission" date="2017-05" db="EMBL/GenBank/DDBJ databases">
        <title>Physiological properties and genetic analysis related to exopolysaccharide production of fresh-water unicellular cyanobacterium Aphanothece sacrum, Suizenji Nori, that has been cultured as a food source in Japan.</title>
        <authorList>
            <person name="Kanesaki Y."/>
            <person name="Yoshikawa S."/>
            <person name="Ohki K."/>
        </authorList>
    </citation>
    <scope>NUCLEOTIDE SEQUENCE [LARGE SCALE GENOMIC DNA]</scope>
    <source>
        <strain evidence="4">FPU1</strain>
    </source>
</reference>
<feature type="region of interest" description="Disordered" evidence="1">
    <location>
        <begin position="174"/>
        <end position="193"/>
    </location>
</feature>